<protein>
    <recommendedName>
        <fullName evidence="5">Methyltransferase</fullName>
    </recommendedName>
</protein>
<keyword evidence="1" id="KW-0472">Membrane</keyword>
<keyword evidence="1" id="KW-1133">Transmembrane helix</keyword>
<evidence type="ECO:0000256" key="2">
    <source>
        <dbReference type="SAM" id="SignalP"/>
    </source>
</evidence>
<dbReference type="AlphaFoldDB" id="A0AAQ3L6N8"/>
<evidence type="ECO:0008006" key="5">
    <source>
        <dbReference type="Google" id="ProtNLM"/>
    </source>
</evidence>
<feature type="signal peptide" evidence="2">
    <location>
        <begin position="1"/>
        <end position="22"/>
    </location>
</feature>
<sequence>MNKAKVLLATGLALGTATVANAQTDLSGITSGISTEQAVIVAAALTVGAGALGLFAIRYGSGWLKGFFSKMAR</sequence>
<feature type="transmembrane region" description="Helical" evidence="1">
    <location>
        <begin position="38"/>
        <end position="57"/>
    </location>
</feature>
<name>A0AAQ3L6N8_9BACT</name>
<keyword evidence="4" id="KW-1185">Reference proteome</keyword>
<accession>A0AAQ3L6N8</accession>
<evidence type="ECO:0000313" key="3">
    <source>
        <dbReference type="EMBL" id="WOO39657.1"/>
    </source>
</evidence>
<evidence type="ECO:0000313" key="4">
    <source>
        <dbReference type="Proteomes" id="UP001304300"/>
    </source>
</evidence>
<dbReference type="Proteomes" id="UP001304300">
    <property type="component" value="Chromosome"/>
</dbReference>
<dbReference type="KEGG" id="puo:RZN69_13620"/>
<organism evidence="3 4">
    <name type="scientific">Rubellicoccus peritrichatus</name>
    <dbReference type="NCBI Taxonomy" id="3080537"/>
    <lineage>
        <taxon>Bacteria</taxon>
        <taxon>Pseudomonadati</taxon>
        <taxon>Verrucomicrobiota</taxon>
        <taxon>Opitutia</taxon>
        <taxon>Puniceicoccales</taxon>
        <taxon>Cerasicoccaceae</taxon>
        <taxon>Rubellicoccus</taxon>
    </lineage>
</organism>
<keyword evidence="1" id="KW-0812">Transmembrane</keyword>
<dbReference type="EMBL" id="CP136920">
    <property type="protein sequence ID" value="WOO39657.1"/>
    <property type="molecule type" value="Genomic_DNA"/>
</dbReference>
<feature type="chain" id="PRO_5043034531" description="Methyltransferase" evidence="2">
    <location>
        <begin position="23"/>
        <end position="73"/>
    </location>
</feature>
<proteinExistence type="predicted"/>
<gene>
    <name evidence="3" type="ORF">RZN69_13620</name>
</gene>
<reference evidence="3 4" key="1">
    <citation type="submission" date="2023-10" db="EMBL/GenBank/DDBJ databases">
        <title>Rubellicoccus peritrichatus gen. nov., sp. nov., isolated from an algae of coral reef tank.</title>
        <authorList>
            <person name="Luo J."/>
        </authorList>
    </citation>
    <scope>NUCLEOTIDE SEQUENCE [LARGE SCALE GENOMIC DNA]</scope>
    <source>
        <strain evidence="3 4">CR14</strain>
    </source>
</reference>
<evidence type="ECO:0000256" key="1">
    <source>
        <dbReference type="SAM" id="Phobius"/>
    </source>
</evidence>
<keyword evidence="2" id="KW-0732">Signal</keyword>
<dbReference type="RefSeq" id="WP_317831630.1">
    <property type="nucleotide sequence ID" value="NZ_CP136920.1"/>
</dbReference>